<dbReference type="EMBL" id="CP157483">
    <property type="protein sequence ID" value="XBO41999.1"/>
    <property type="molecule type" value="Genomic_DNA"/>
</dbReference>
<dbReference type="Gene3D" id="3.40.50.300">
    <property type="entry name" value="P-loop containing nucleotide triphosphate hydrolases"/>
    <property type="match status" value="1"/>
</dbReference>
<dbReference type="SUPFAM" id="SSF52540">
    <property type="entry name" value="P-loop containing nucleoside triphosphate hydrolases"/>
    <property type="match status" value="1"/>
</dbReference>
<proteinExistence type="predicted"/>
<dbReference type="AlphaFoldDB" id="A0AAU7JPN0"/>
<accession>A0AAU7JPN0</accession>
<gene>
    <name evidence="1" type="ORF">ABEG17_10380</name>
</gene>
<evidence type="ECO:0008006" key="2">
    <source>
        <dbReference type="Google" id="ProtNLM"/>
    </source>
</evidence>
<dbReference type="InterPro" id="IPR027417">
    <property type="entry name" value="P-loop_NTPase"/>
</dbReference>
<reference evidence="1" key="1">
    <citation type="submission" date="2024-05" db="EMBL/GenBank/DDBJ databases">
        <authorList>
            <person name="Kim S."/>
            <person name="Heo J."/>
            <person name="Choi H."/>
            <person name="Choi Y."/>
            <person name="Kwon S.-W."/>
            <person name="Kim Y."/>
        </authorList>
    </citation>
    <scope>NUCLEOTIDE SEQUENCE</scope>
    <source>
        <strain evidence="1">KACC 23699</strain>
    </source>
</reference>
<name>A0AAU7JPN0_9MICO</name>
<protein>
    <recommendedName>
        <fullName evidence="2">Pilus assembly protein FlpE</fullName>
    </recommendedName>
</protein>
<sequence length="239" mass="24256">MEHRVLGVVGASGGLGASTLAVALAVRAAASVGATVCVDGAFERGGLDVTACLEHVAGLRWSDLVDLRGEADGADLLRSLPSAGGLRVLAARGLLPPDEVVESCLRALSSICGLTVVDLGGSLRWVGHCSDVLLVSGVSARHLADASALAVGLSRHRASARLVLRAGRRESVTAEEVAVHLDLPLAATVRDDVQAVTDADRARVPGSRTSGSVAIAADRLLSELGVRGTGAGEPERLTA</sequence>
<dbReference type="RefSeq" id="WP_406829402.1">
    <property type="nucleotide sequence ID" value="NZ_CP157483.1"/>
</dbReference>
<organism evidence="1">
    <name type="scientific">Pedococcus sp. KACC 23699</name>
    <dbReference type="NCBI Taxonomy" id="3149228"/>
    <lineage>
        <taxon>Bacteria</taxon>
        <taxon>Bacillati</taxon>
        <taxon>Actinomycetota</taxon>
        <taxon>Actinomycetes</taxon>
        <taxon>Micrococcales</taxon>
        <taxon>Intrasporangiaceae</taxon>
        <taxon>Pedococcus</taxon>
    </lineage>
</organism>
<evidence type="ECO:0000313" key="1">
    <source>
        <dbReference type="EMBL" id="XBO41999.1"/>
    </source>
</evidence>